<evidence type="ECO:0000256" key="4">
    <source>
        <dbReference type="SAM" id="Phobius"/>
    </source>
</evidence>
<feature type="transmembrane region" description="Helical" evidence="4">
    <location>
        <begin position="294"/>
        <end position="314"/>
    </location>
</feature>
<evidence type="ECO:0000313" key="6">
    <source>
        <dbReference type="EMBL" id="KCV82245.1"/>
    </source>
</evidence>
<evidence type="ECO:0000256" key="1">
    <source>
        <dbReference type="ARBA" id="ARBA00022692"/>
    </source>
</evidence>
<evidence type="ECO:0000256" key="3">
    <source>
        <dbReference type="ARBA" id="ARBA00023136"/>
    </source>
</evidence>
<sequence>MEQTRAPLFTPVLIAGCLIIMVGFSIRASFGVFQIPIAEEFGWLRAEFSFAIAIQNLAWGIGQPIFGALAERFGDRRAIIAGALTYAAGLVLSSFAVTPEQHQLLEILVGFGIAGTGFGVILAVVGRAASDENRSLALGIATAAGSAGQVFGPPLAEILLGMMGWQQVFLIFAAGILATLLVLPMMRSPAPASKAELEESMGQILGKAFRDPSYTLIFLGFFSCGYQLAFITAHFPAFVTEMCGAIDPSGTLAAIGVSTTSALGAVSIAVIGLANIVGTVTAGWLGKRYTKKYLLVWIYLGRTVAAGTFILLPITPASVLIFSAVMGALWLATVPLTSGLVAHLYGLRYMGTLYGIVFLSHQIGGFLGVWLGGRLYDVYGSYTLVWWIGVGVGLFSAIVHLPVRENRSIVPA</sequence>
<dbReference type="RefSeq" id="WP_035250086.1">
    <property type="nucleotide sequence ID" value="NZ_AQQY01000004.1"/>
</dbReference>
<dbReference type="Pfam" id="PF07690">
    <property type="entry name" value="MFS_1"/>
    <property type="match status" value="1"/>
</dbReference>
<dbReference type="CDD" id="cd17355">
    <property type="entry name" value="MFS_YcxA_like"/>
    <property type="match status" value="1"/>
</dbReference>
<feature type="transmembrane region" description="Helical" evidence="4">
    <location>
        <begin position="104"/>
        <end position="124"/>
    </location>
</feature>
<dbReference type="PROSITE" id="PS51257">
    <property type="entry name" value="PROKAR_LIPOPROTEIN"/>
    <property type="match status" value="1"/>
</dbReference>
<reference evidence="6 7" key="1">
    <citation type="submission" date="2013-04" db="EMBL/GenBank/DDBJ databases">
        <title>Shimia sp. 22II-S11-Z10 Genome Sequencing.</title>
        <authorList>
            <person name="Lai Q."/>
            <person name="Li G."/>
            <person name="Shao Z."/>
        </authorList>
    </citation>
    <scope>NUCLEOTIDE SEQUENCE [LARGE SCALE GENOMIC DNA]</scope>
    <source>
        <strain evidence="7">22II-S11-Z10</strain>
    </source>
</reference>
<dbReference type="PANTHER" id="PTHR11360">
    <property type="entry name" value="MONOCARBOXYLATE TRANSPORTER"/>
    <property type="match status" value="1"/>
</dbReference>
<feature type="domain" description="Major facilitator superfamily (MFS) profile" evidence="5">
    <location>
        <begin position="11"/>
        <end position="408"/>
    </location>
</feature>
<dbReference type="OrthoDB" id="146345at2"/>
<keyword evidence="7" id="KW-1185">Reference proteome</keyword>
<feature type="transmembrane region" description="Helical" evidence="4">
    <location>
        <begin position="168"/>
        <end position="186"/>
    </location>
</feature>
<dbReference type="Proteomes" id="UP000024836">
    <property type="component" value="Unassembled WGS sequence"/>
</dbReference>
<feature type="transmembrane region" description="Helical" evidence="4">
    <location>
        <begin position="48"/>
        <end position="66"/>
    </location>
</feature>
<dbReference type="Gene3D" id="1.20.1250.20">
    <property type="entry name" value="MFS general substrate transporter like domains"/>
    <property type="match status" value="1"/>
</dbReference>
<evidence type="ECO:0000259" key="5">
    <source>
        <dbReference type="PROSITE" id="PS50850"/>
    </source>
</evidence>
<dbReference type="InterPro" id="IPR050327">
    <property type="entry name" value="Proton-linked_MCT"/>
</dbReference>
<organism evidence="6 7">
    <name type="scientific">Actibacterium atlanticum</name>
    <dbReference type="NCBI Taxonomy" id="1461693"/>
    <lineage>
        <taxon>Bacteria</taxon>
        <taxon>Pseudomonadati</taxon>
        <taxon>Pseudomonadota</taxon>
        <taxon>Alphaproteobacteria</taxon>
        <taxon>Rhodobacterales</taxon>
        <taxon>Roseobacteraceae</taxon>
        <taxon>Actibacterium</taxon>
    </lineage>
</organism>
<dbReference type="PANTHER" id="PTHR11360:SF284">
    <property type="entry name" value="EG:103B4.3 PROTEIN-RELATED"/>
    <property type="match status" value="1"/>
</dbReference>
<proteinExistence type="predicted"/>
<keyword evidence="1 4" id="KW-0812">Transmembrane</keyword>
<feature type="transmembrane region" description="Helical" evidence="4">
    <location>
        <begin position="12"/>
        <end position="36"/>
    </location>
</feature>
<dbReference type="AlphaFoldDB" id="A0A058ZM15"/>
<dbReference type="InterPro" id="IPR011701">
    <property type="entry name" value="MFS"/>
</dbReference>
<evidence type="ECO:0000313" key="7">
    <source>
        <dbReference type="Proteomes" id="UP000024836"/>
    </source>
</evidence>
<dbReference type="STRING" id="1461693.ATO10_07642"/>
<feature type="transmembrane region" description="Helical" evidence="4">
    <location>
        <begin position="214"/>
        <end position="235"/>
    </location>
</feature>
<comment type="caution">
    <text evidence="6">The sequence shown here is derived from an EMBL/GenBank/DDBJ whole genome shotgun (WGS) entry which is preliminary data.</text>
</comment>
<feature type="transmembrane region" description="Helical" evidence="4">
    <location>
        <begin position="320"/>
        <end position="345"/>
    </location>
</feature>
<keyword evidence="2 4" id="KW-1133">Transmembrane helix</keyword>
<feature type="transmembrane region" description="Helical" evidence="4">
    <location>
        <begin position="255"/>
        <end position="282"/>
    </location>
</feature>
<dbReference type="PROSITE" id="PS50850">
    <property type="entry name" value="MFS"/>
    <property type="match status" value="1"/>
</dbReference>
<gene>
    <name evidence="6" type="ORF">ATO10_07642</name>
</gene>
<feature type="transmembrane region" description="Helical" evidence="4">
    <location>
        <begin position="384"/>
        <end position="403"/>
    </location>
</feature>
<dbReference type="SUPFAM" id="SSF103473">
    <property type="entry name" value="MFS general substrate transporter"/>
    <property type="match status" value="1"/>
</dbReference>
<dbReference type="eggNOG" id="COG2814">
    <property type="taxonomic scope" value="Bacteria"/>
</dbReference>
<feature type="transmembrane region" description="Helical" evidence="4">
    <location>
        <begin position="352"/>
        <end position="372"/>
    </location>
</feature>
<feature type="transmembrane region" description="Helical" evidence="4">
    <location>
        <begin position="136"/>
        <end position="156"/>
    </location>
</feature>
<keyword evidence="3 4" id="KW-0472">Membrane</keyword>
<dbReference type="EMBL" id="AQQY01000004">
    <property type="protein sequence ID" value="KCV82245.1"/>
    <property type="molecule type" value="Genomic_DNA"/>
</dbReference>
<evidence type="ECO:0000256" key="2">
    <source>
        <dbReference type="ARBA" id="ARBA00022989"/>
    </source>
</evidence>
<dbReference type="InterPro" id="IPR020846">
    <property type="entry name" value="MFS_dom"/>
</dbReference>
<feature type="transmembrane region" description="Helical" evidence="4">
    <location>
        <begin position="78"/>
        <end position="98"/>
    </location>
</feature>
<accession>A0A058ZM15</accession>
<dbReference type="PATRIC" id="fig|1461693.3.peg.1555"/>
<protein>
    <submittedName>
        <fullName evidence="6">Major facilitator transporter</fullName>
    </submittedName>
</protein>
<name>A0A058ZM15_9RHOB</name>
<dbReference type="GO" id="GO:0022857">
    <property type="term" value="F:transmembrane transporter activity"/>
    <property type="evidence" value="ECO:0007669"/>
    <property type="project" value="InterPro"/>
</dbReference>
<dbReference type="InterPro" id="IPR036259">
    <property type="entry name" value="MFS_trans_sf"/>
</dbReference>